<evidence type="ECO:0000313" key="1">
    <source>
        <dbReference type="EMBL" id="CEP13465.1"/>
    </source>
</evidence>
<keyword evidence="2" id="KW-1185">Reference proteome</keyword>
<dbReference type="Proteomes" id="UP000054107">
    <property type="component" value="Unassembled WGS sequence"/>
</dbReference>
<dbReference type="OrthoDB" id="2280777at2759"/>
<dbReference type="EMBL" id="LN729787">
    <property type="protein sequence ID" value="CEP13465.1"/>
    <property type="molecule type" value="Genomic_DNA"/>
</dbReference>
<dbReference type="AlphaFoldDB" id="A0A0B7NDQ1"/>
<evidence type="ECO:0008006" key="3">
    <source>
        <dbReference type="Google" id="ProtNLM"/>
    </source>
</evidence>
<evidence type="ECO:0000313" key="2">
    <source>
        <dbReference type="Proteomes" id="UP000054107"/>
    </source>
</evidence>
<accession>A0A0B7NDQ1</accession>
<proteinExistence type="predicted"/>
<organism evidence="1 2">
    <name type="scientific">Parasitella parasitica</name>
    <dbReference type="NCBI Taxonomy" id="35722"/>
    <lineage>
        <taxon>Eukaryota</taxon>
        <taxon>Fungi</taxon>
        <taxon>Fungi incertae sedis</taxon>
        <taxon>Mucoromycota</taxon>
        <taxon>Mucoromycotina</taxon>
        <taxon>Mucoromycetes</taxon>
        <taxon>Mucorales</taxon>
        <taxon>Mucorineae</taxon>
        <taxon>Mucoraceae</taxon>
        <taxon>Parasitella</taxon>
    </lineage>
</organism>
<protein>
    <recommendedName>
        <fullName evidence="3">Tc1-like transposase DDE domain-containing protein</fullName>
    </recommendedName>
</protein>
<reference evidence="1 2" key="1">
    <citation type="submission" date="2014-09" db="EMBL/GenBank/DDBJ databases">
        <authorList>
            <person name="Ellenberger Sabrina"/>
        </authorList>
    </citation>
    <scope>NUCLEOTIDE SEQUENCE [LARGE SCALE GENOMIC DNA]</scope>
    <source>
        <strain evidence="1 2">CBS 412.66</strain>
    </source>
</reference>
<sequence>MDWERPTAINAEQKKMLEYEHLSIREAAIKVGLSKSTTAHKIKEWNEKTNNSDQGGVSAKEYKGRGLILKGVHTVFISQQTSLDSRSCINFAEISRKFKLPKISSDSSKKGVVLLINALSRNISHETCEVGTPCKIKVETKEPNVSILGAAAGKRQRTDDTPGVKRKGTTGNDFLEFIEQFLTTIDAAGMKYEYLVLDNASIHRANLVRD</sequence>
<gene>
    <name evidence="1" type="primary">PARPA_07544.1 scaffold 28415</name>
</gene>
<name>A0A0B7NDQ1_9FUNG</name>